<proteinExistence type="predicted"/>
<dbReference type="SMART" id="SM00850">
    <property type="entry name" value="LytTR"/>
    <property type="match status" value="1"/>
</dbReference>
<dbReference type="Gene3D" id="2.40.50.1020">
    <property type="entry name" value="LytTr DNA-binding domain"/>
    <property type="match status" value="1"/>
</dbReference>
<dbReference type="PROSITE" id="PS50110">
    <property type="entry name" value="RESPONSE_REGULATORY"/>
    <property type="match status" value="1"/>
</dbReference>
<keyword evidence="5" id="KW-1185">Reference proteome</keyword>
<evidence type="ECO:0000313" key="5">
    <source>
        <dbReference type="Proteomes" id="UP001236569"/>
    </source>
</evidence>
<dbReference type="InterPro" id="IPR011006">
    <property type="entry name" value="CheY-like_superfamily"/>
</dbReference>
<dbReference type="Gene3D" id="3.40.50.2300">
    <property type="match status" value="1"/>
</dbReference>
<evidence type="ECO:0000313" key="4">
    <source>
        <dbReference type="EMBL" id="MDI9864881.1"/>
    </source>
</evidence>
<comment type="caution">
    <text evidence="4">The sequence shown here is derived from an EMBL/GenBank/DDBJ whole genome shotgun (WGS) entry which is preliminary data.</text>
</comment>
<dbReference type="InterPro" id="IPR046947">
    <property type="entry name" value="LytR-like"/>
</dbReference>
<feature type="modified residue" description="4-aspartylphosphate" evidence="1">
    <location>
        <position position="54"/>
    </location>
</feature>
<keyword evidence="1" id="KW-0597">Phosphoprotein</keyword>
<gene>
    <name evidence="4" type="ORF">QM480_11135</name>
</gene>
<dbReference type="PANTHER" id="PTHR37299">
    <property type="entry name" value="TRANSCRIPTIONAL REGULATOR-RELATED"/>
    <property type="match status" value="1"/>
</dbReference>
<name>A0ABT6YNZ6_9BACT</name>
<dbReference type="InterPro" id="IPR007492">
    <property type="entry name" value="LytTR_DNA-bd_dom"/>
</dbReference>
<protein>
    <submittedName>
        <fullName evidence="4">LytTR family DNA-binding domain-containing protein</fullName>
    </submittedName>
</protein>
<accession>A0ABT6YNZ6</accession>
<keyword evidence="4" id="KW-0238">DNA-binding</keyword>
<dbReference type="Pfam" id="PF04397">
    <property type="entry name" value="LytTR"/>
    <property type="match status" value="1"/>
</dbReference>
<reference evidence="4 5" key="1">
    <citation type="submission" date="2023-05" db="EMBL/GenBank/DDBJ databases">
        <title>Novel species of genus Flectobacillus isolated from stream in China.</title>
        <authorList>
            <person name="Lu H."/>
        </authorList>
    </citation>
    <scope>NUCLEOTIDE SEQUENCE [LARGE SCALE GENOMIC DNA]</scope>
    <source>
        <strain evidence="4 5">DC10W</strain>
    </source>
</reference>
<dbReference type="GO" id="GO:0003677">
    <property type="term" value="F:DNA binding"/>
    <property type="evidence" value="ECO:0007669"/>
    <property type="project" value="UniProtKB-KW"/>
</dbReference>
<dbReference type="SMART" id="SM00448">
    <property type="entry name" value="REC"/>
    <property type="match status" value="1"/>
</dbReference>
<dbReference type="Pfam" id="PF00072">
    <property type="entry name" value="Response_reg"/>
    <property type="match status" value="1"/>
</dbReference>
<dbReference type="PANTHER" id="PTHR37299:SF1">
    <property type="entry name" value="STAGE 0 SPORULATION PROTEIN A HOMOLOG"/>
    <property type="match status" value="1"/>
</dbReference>
<sequence>MLNCIIIDDERAAIDVLSNYVNRLPQLNLLATFTSPVEALELIRTQAVDLAFVDIRMPELSGIELMKLAGSRCRFIITTAYEEYALEGYQYHNIDYLVKPVPFERFVRAIDKTQSILRRNTESDRSGTADDYVFIKTESRIQKIELNDILFVEGLGNYVTVHTTRGKFVSLLNVKDLEEALSPDLFLRVHRSYIISLGKIDFVEGNQIFLDNETSIPLGDTYRNQLWTALDKKIITGRK</sequence>
<evidence type="ECO:0000256" key="1">
    <source>
        <dbReference type="PROSITE-ProRule" id="PRU00169"/>
    </source>
</evidence>
<organism evidence="4 5">
    <name type="scientific">Flectobacillus longus</name>
    <dbReference type="NCBI Taxonomy" id="2984207"/>
    <lineage>
        <taxon>Bacteria</taxon>
        <taxon>Pseudomonadati</taxon>
        <taxon>Bacteroidota</taxon>
        <taxon>Cytophagia</taxon>
        <taxon>Cytophagales</taxon>
        <taxon>Flectobacillaceae</taxon>
        <taxon>Flectobacillus</taxon>
    </lineage>
</organism>
<dbReference type="RefSeq" id="WP_283327091.1">
    <property type="nucleotide sequence ID" value="NZ_JASHIC010000010.1"/>
</dbReference>
<dbReference type="SUPFAM" id="SSF52172">
    <property type="entry name" value="CheY-like"/>
    <property type="match status" value="1"/>
</dbReference>
<feature type="domain" description="Response regulatory" evidence="2">
    <location>
        <begin position="3"/>
        <end position="114"/>
    </location>
</feature>
<dbReference type="Proteomes" id="UP001236569">
    <property type="component" value="Unassembled WGS sequence"/>
</dbReference>
<dbReference type="InterPro" id="IPR001789">
    <property type="entry name" value="Sig_transdc_resp-reg_receiver"/>
</dbReference>
<evidence type="ECO:0000259" key="2">
    <source>
        <dbReference type="PROSITE" id="PS50110"/>
    </source>
</evidence>
<evidence type="ECO:0000259" key="3">
    <source>
        <dbReference type="PROSITE" id="PS50930"/>
    </source>
</evidence>
<dbReference type="PROSITE" id="PS50930">
    <property type="entry name" value="HTH_LYTTR"/>
    <property type="match status" value="1"/>
</dbReference>
<dbReference type="EMBL" id="JASHID010000006">
    <property type="protein sequence ID" value="MDI9864881.1"/>
    <property type="molecule type" value="Genomic_DNA"/>
</dbReference>
<feature type="domain" description="HTH LytTR-type" evidence="3">
    <location>
        <begin position="135"/>
        <end position="232"/>
    </location>
</feature>